<evidence type="ECO:0000313" key="2">
    <source>
        <dbReference type="Proteomes" id="UP000237105"/>
    </source>
</evidence>
<protein>
    <submittedName>
        <fullName evidence="1">Uncharacterized protein</fullName>
    </submittedName>
</protein>
<comment type="caution">
    <text evidence="1">The sequence shown here is derived from an EMBL/GenBank/DDBJ whole genome shotgun (WGS) entry which is preliminary data.</text>
</comment>
<reference evidence="2" key="1">
    <citation type="submission" date="2016-06" db="EMBL/GenBank/DDBJ databases">
        <title>Parallel loss of symbiosis genes in relatives of nitrogen-fixing non-legume Parasponia.</title>
        <authorList>
            <person name="Van Velzen R."/>
            <person name="Holmer R."/>
            <person name="Bu F."/>
            <person name="Rutten L."/>
            <person name="Van Zeijl A."/>
            <person name="Liu W."/>
            <person name="Santuari L."/>
            <person name="Cao Q."/>
            <person name="Sharma T."/>
            <person name="Shen D."/>
            <person name="Roswanjaya Y."/>
            <person name="Wardhani T."/>
            <person name="Kalhor M.S."/>
            <person name="Jansen J."/>
            <person name="Van den Hoogen J."/>
            <person name="Gungor B."/>
            <person name="Hartog M."/>
            <person name="Hontelez J."/>
            <person name="Verver J."/>
            <person name="Yang W.-C."/>
            <person name="Schijlen E."/>
            <person name="Repin R."/>
            <person name="Schilthuizen M."/>
            <person name="Schranz E."/>
            <person name="Heidstra R."/>
            <person name="Miyata K."/>
            <person name="Fedorova E."/>
            <person name="Kohlen W."/>
            <person name="Bisseling T."/>
            <person name="Smit S."/>
            <person name="Geurts R."/>
        </authorList>
    </citation>
    <scope>NUCLEOTIDE SEQUENCE [LARGE SCALE GENOMIC DNA]</scope>
    <source>
        <strain evidence="2">cv. WU1-14</strain>
    </source>
</reference>
<accession>A0A2P5DXE4</accession>
<dbReference type="OrthoDB" id="10273954at2759"/>
<sequence length="112" mass="11956">MGCPHLICSTLVRLANKLNPPDKEAFLCVAVCICDAIWSTRNCAIFKNIEIHGVTRFGEVEKFSPGDIELFTDASLLNGAAGLVVIFQDLKGTICGIATQSTTDANALDGKL</sequence>
<name>A0A2P5DXE4_PARAD</name>
<proteinExistence type="predicted"/>
<evidence type="ECO:0000313" key="1">
    <source>
        <dbReference type="EMBL" id="PON77964.1"/>
    </source>
</evidence>
<organism evidence="1 2">
    <name type="scientific">Parasponia andersonii</name>
    <name type="common">Sponia andersonii</name>
    <dbReference type="NCBI Taxonomy" id="3476"/>
    <lineage>
        <taxon>Eukaryota</taxon>
        <taxon>Viridiplantae</taxon>
        <taxon>Streptophyta</taxon>
        <taxon>Embryophyta</taxon>
        <taxon>Tracheophyta</taxon>
        <taxon>Spermatophyta</taxon>
        <taxon>Magnoliopsida</taxon>
        <taxon>eudicotyledons</taxon>
        <taxon>Gunneridae</taxon>
        <taxon>Pentapetalae</taxon>
        <taxon>rosids</taxon>
        <taxon>fabids</taxon>
        <taxon>Rosales</taxon>
        <taxon>Cannabaceae</taxon>
        <taxon>Parasponia</taxon>
    </lineage>
</organism>
<dbReference type="Proteomes" id="UP000237105">
    <property type="component" value="Unassembled WGS sequence"/>
</dbReference>
<dbReference type="EMBL" id="JXTB01000011">
    <property type="protein sequence ID" value="PON77964.1"/>
    <property type="molecule type" value="Genomic_DNA"/>
</dbReference>
<dbReference type="AlphaFoldDB" id="A0A2P5DXE4"/>
<keyword evidence="2" id="KW-1185">Reference proteome</keyword>
<gene>
    <name evidence="1" type="ORF">PanWU01x14_023180</name>
</gene>